<protein>
    <recommendedName>
        <fullName evidence="2">PiggyBac transposable element-derived protein domain-containing protein</fullName>
    </recommendedName>
</protein>
<organism evidence="3 4">
    <name type="scientific">Phytophthora nicotianae P10297</name>
    <dbReference type="NCBI Taxonomy" id="1317064"/>
    <lineage>
        <taxon>Eukaryota</taxon>
        <taxon>Sar</taxon>
        <taxon>Stramenopiles</taxon>
        <taxon>Oomycota</taxon>
        <taxon>Peronosporomycetes</taxon>
        <taxon>Peronosporales</taxon>
        <taxon>Peronosporaceae</taxon>
        <taxon>Phytophthora</taxon>
    </lineage>
</organism>
<feature type="region of interest" description="Disordered" evidence="1">
    <location>
        <begin position="63"/>
        <end position="97"/>
    </location>
</feature>
<reference evidence="3 4" key="1">
    <citation type="submission" date="2013-11" db="EMBL/GenBank/DDBJ databases">
        <title>The Genome Sequence of Phytophthora parasitica P10297.</title>
        <authorList>
            <consortium name="The Broad Institute Genomics Platform"/>
            <person name="Russ C."/>
            <person name="Tyler B."/>
            <person name="Panabieres F."/>
            <person name="Shan W."/>
            <person name="Tripathy S."/>
            <person name="Grunwald N."/>
            <person name="Machado M."/>
            <person name="Johnson C.S."/>
            <person name="Walker B."/>
            <person name="Young S.K."/>
            <person name="Zeng Q."/>
            <person name="Gargeya S."/>
            <person name="Fitzgerald M."/>
            <person name="Haas B."/>
            <person name="Abouelleil A."/>
            <person name="Allen A.W."/>
            <person name="Alvarado L."/>
            <person name="Arachchi H.M."/>
            <person name="Berlin A.M."/>
            <person name="Chapman S.B."/>
            <person name="Gainer-Dewar J."/>
            <person name="Goldberg J."/>
            <person name="Griggs A."/>
            <person name="Gujja S."/>
            <person name="Hansen M."/>
            <person name="Howarth C."/>
            <person name="Imamovic A."/>
            <person name="Ireland A."/>
            <person name="Larimer J."/>
            <person name="McCowan C."/>
            <person name="Murphy C."/>
            <person name="Pearson M."/>
            <person name="Poon T.W."/>
            <person name="Priest M."/>
            <person name="Roberts A."/>
            <person name="Saif S."/>
            <person name="Shea T."/>
            <person name="Sisk P."/>
            <person name="Sykes S."/>
            <person name="Wortman J."/>
            <person name="Nusbaum C."/>
            <person name="Birren B."/>
        </authorList>
    </citation>
    <scope>NUCLEOTIDE SEQUENCE [LARGE SCALE GENOMIC DNA]</scope>
    <source>
        <strain evidence="3 4">P10297</strain>
    </source>
</reference>
<sequence>MHDSNRFISALSKCEWSQNADADDPNLCDSDSESDKSDDIDTEDYIHEVMDAEVNLASDAADDALSDSDDGLDDGEFFEDVADDDWSPRENDNANPDFLRDTELKAVSFAWVVYDQDHSGDLQVDGASDLYNGRWGPTESARAYAESPLAMFYYFMPKLMWTKIAEESNRYRASVVDEVAIQKQRRQQQWQLTHPDSRVQSLSDIKDTLSKVKPFQAHEIVHYIALLIARALCAHRRSLENHWSTSQNGAIPRGTFGKFMTRKRFEEITRYLHFNDNANNRRKKDKAWKLRPVLQMIEKTFRNGYRMGSTLSFDEGIIGSRHQYNPMRIYMKDKPTKWGTKLYMVCCSDTAYCSRIEIYRGKEDTESAISKAVIRNLTKAVIRNLTKALRGQPGKRLVVTDNYYTCVQLAEHLLRMGIYTVGTTRVNRKGWSERIQFPSKKKQKQLQPQQPANKIERGAYRVAYNPRIPGLVAASWKDSKIVNFMATGCSTRRLRAPEQVRIYNKGMGGVDQHDQLRLHRYSIQKALRHRSYYKNLFFGIVDMALVNGFIIHKLVMKEQGKPVPTHADYLARLHMELLAQQNVDFQGNMHAQNLLSTPLAGQPHVLTKTAETYKNKVRQYLCKVCSAYSDKEHRSFETPYSCEECSLTFGGRVALCNKVRREERGNTDTCHQTWHITWKNGTIIPPDMRKKIRFRKRKLQEVDDE</sequence>
<feature type="compositionally biased region" description="Acidic residues" evidence="1">
    <location>
        <begin position="63"/>
        <end position="85"/>
    </location>
</feature>
<comment type="caution">
    <text evidence="3">The sequence shown here is derived from an EMBL/GenBank/DDBJ whole genome shotgun (WGS) entry which is preliminary data.</text>
</comment>
<dbReference type="PANTHER" id="PTHR46599:SF3">
    <property type="entry name" value="PIGGYBAC TRANSPOSABLE ELEMENT-DERIVED PROTEIN 4"/>
    <property type="match status" value="1"/>
</dbReference>
<feature type="region of interest" description="Disordered" evidence="1">
    <location>
        <begin position="15"/>
        <end position="42"/>
    </location>
</feature>
<feature type="compositionally biased region" description="Acidic residues" evidence="1">
    <location>
        <begin position="21"/>
        <end position="32"/>
    </location>
</feature>
<evidence type="ECO:0000256" key="1">
    <source>
        <dbReference type="SAM" id="MobiDB-lite"/>
    </source>
</evidence>
<dbReference type="EMBL" id="ANIY01000983">
    <property type="protein sequence ID" value="ETP50217.1"/>
    <property type="molecule type" value="Genomic_DNA"/>
</dbReference>
<evidence type="ECO:0000259" key="2">
    <source>
        <dbReference type="Pfam" id="PF13843"/>
    </source>
</evidence>
<accession>W2ZSC6</accession>
<feature type="domain" description="PiggyBac transposable element-derived protein" evidence="2">
    <location>
        <begin position="147"/>
        <end position="549"/>
    </location>
</feature>
<evidence type="ECO:0000313" key="3">
    <source>
        <dbReference type="EMBL" id="ETP50217.1"/>
    </source>
</evidence>
<dbReference type="PANTHER" id="PTHR46599">
    <property type="entry name" value="PIGGYBAC TRANSPOSABLE ELEMENT-DERIVED PROTEIN 4"/>
    <property type="match status" value="1"/>
</dbReference>
<dbReference type="AlphaFoldDB" id="W2ZSC6"/>
<gene>
    <name evidence="3" type="ORF">F442_04398</name>
</gene>
<dbReference type="Pfam" id="PF13843">
    <property type="entry name" value="DDE_Tnp_1_7"/>
    <property type="match status" value="1"/>
</dbReference>
<proteinExistence type="predicted"/>
<dbReference type="Proteomes" id="UP000018948">
    <property type="component" value="Unassembled WGS sequence"/>
</dbReference>
<feature type="compositionally biased region" description="Basic and acidic residues" evidence="1">
    <location>
        <begin position="33"/>
        <end position="42"/>
    </location>
</feature>
<evidence type="ECO:0000313" key="4">
    <source>
        <dbReference type="Proteomes" id="UP000018948"/>
    </source>
</evidence>
<feature type="compositionally biased region" description="Basic and acidic residues" evidence="1">
    <location>
        <begin position="86"/>
        <end position="97"/>
    </location>
</feature>
<name>W2ZSC6_PHYNI</name>
<dbReference type="InterPro" id="IPR029526">
    <property type="entry name" value="PGBD"/>
</dbReference>